<reference evidence="8 9" key="1">
    <citation type="journal article" date="2017" name="Antonie Van Leeuwenhoek">
        <title>Rhizobium rhizosphaerae sp. nov., a novel species isolated from rice rhizosphere.</title>
        <authorList>
            <person name="Zhao J.J."/>
            <person name="Zhang J."/>
            <person name="Zhang R.J."/>
            <person name="Zhang C.W."/>
            <person name="Yin H.Q."/>
            <person name="Zhang X.X."/>
        </authorList>
    </citation>
    <scope>NUCLEOTIDE SEQUENCE [LARGE SCALE GENOMIC DNA]</scope>
    <source>
        <strain evidence="8 9">E3</strain>
    </source>
</reference>
<feature type="domain" description="Multidrug resistance protein MdtA-like C-terminal permuted SH3" evidence="7">
    <location>
        <begin position="260"/>
        <end position="317"/>
    </location>
</feature>
<proteinExistence type="inferred from homology"/>
<keyword evidence="9" id="KW-1185">Reference proteome</keyword>
<gene>
    <name evidence="8" type="ORF">GLIP_3811</name>
</gene>
<evidence type="ECO:0000256" key="3">
    <source>
        <dbReference type="ARBA" id="ARBA00022448"/>
    </source>
</evidence>
<sequence>MTFCRIHAANAQQFGQQGPTEVITNKVNLDSQKTSVEAVGSAEAVKSVDIFPAAADRVVSVNFVPGQKVTKGQVLLELDSRRQKAALQRAKIQLADATRNLTRLQQSSSKGAVTESALDVASTAKELAQMDVIDAEIELQDRMVLAPFTGYVGLTDVEVGDRITLQTLITTLDDRSQLFINFRAPESAANTLNQNSIVTVQPWTNRDTTLEANIAQLDSRISNTDRTILARAILDNQNDSYRPGMSFRVNISVLGQNFPVVPESGLSWGATGAYIWKVVDDKAVKVDVQIKQRMRGFLLVEGDINAGDQLIVEGIQRLRPGQAVDVRAQEAD</sequence>
<feature type="coiled-coil region" evidence="4">
    <location>
        <begin position="80"/>
        <end position="107"/>
    </location>
</feature>
<dbReference type="InterPro" id="IPR058792">
    <property type="entry name" value="Beta-barrel_RND_2"/>
</dbReference>
<keyword evidence="4" id="KW-0175">Coiled coil</keyword>
<dbReference type="STRING" id="1127673.GLIP_3811"/>
<dbReference type="GO" id="GO:0015562">
    <property type="term" value="F:efflux transmembrane transporter activity"/>
    <property type="evidence" value="ECO:0007669"/>
    <property type="project" value="TreeGrafter"/>
</dbReference>
<organism evidence="8 9">
    <name type="scientific">Aliiglaciecola lipolytica E3</name>
    <dbReference type="NCBI Taxonomy" id="1127673"/>
    <lineage>
        <taxon>Bacteria</taxon>
        <taxon>Pseudomonadati</taxon>
        <taxon>Pseudomonadota</taxon>
        <taxon>Gammaproteobacteria</taxon>
        <taxon>Alteromonadales</taxon>
        <taxon>Alteromonadaceae</taxon>
        <taxon>Aliiglaciecola</taxon>
    </lineage>
</organism>
<dbReference type="eggNOG" id="COG0845">
    <property type="taxonomic scope" value="Bacteria"/>
</dbReference>
<dbReference type="Proteomes" id="UP000006334">
    <property type="component" value="Unassembled WGS sequence"/>
</dbReference>
<keyword evidence="3" id="KW-0813">Transport</keyword>
<evidence type="ECO:0000313" key="9">
    <source>
        <dbReference type="Proteomes" id="UP000006334"/>
    </source>
</evidence>
<dbReference type="SUPFAM" id="SSF111369">
    <property type="entry name" value="HlyD-like secretion proteins"/>
    <property type="match status" value="1"/>
</dbReference>
<evidence type="ECO:0000313" key="8">
    <source>
        <dbReference type="EMBL" id="GAC16422.1"/>
    </source>
</evidence>
<comment type="similarity">
    <text evidence="2">Belongs to the membrane fusion protein (MFP) (TC 8.A.1) family.</text>
</comment>
<evidence type="ECO:0000256" key="1">
    <source>
        <dbReference type="ARBA" id="ARBA00004196"/>
    </source>
</evidence>
<dbReference type="InterPro" id="IPR058625">
    <property type="entry name" value="MdtA-like_BSH"/>
</dbReference>
<dbReference type="PANTHER" id="PTHR30469">
    <property type="entry name" value="MULTIDRUG RESISTANCE PROTEIN MDTA"/>
    <property type="match status" value="1"/>
</dbReference>
<dbReference type="Gene3D" id="1.10.287.470">
    <property type="entry name" value="Helix hairpin bin"/>
    <property type="match status" value="1"/>
</dbReference>
<dbReference type="AlphaFoldDB" id="K6YE37"/>
<comment type="subcellular location">
    <subcellularLocation>
        <location evidence="1">Cell envelope</location>
    </subcellularLocation>
</comment>
<evidence type="ECO:0000259" key="6">
    <source>
        <dbReference type="Pfam" id="PF25954"/>
    </source>
</evidence>
<dbReference type="Pfam" id="PF25967">
    <property type="entry name" value="RND-MFP_C"/>
    <property type="match status" value="1"/>
</dbReference>
<evidence type="ECO:0000256" key="4">
    <source>
        <dbReference type="SAM" id="Coils"/>
    </source>
</evidence>
<dbReference type="Gene3D" id="2.40.420.20">
    <property type="match status" value="1"/>
</dbReference>
<dbReference type="InterPro" id="IPR006143">
    <property type="entry name" value="RND_pump_MFP"/>
</dbReference>
<name>K6YE37_9ALTE</name>
<dbReference type="GO" id="GO:1990281">
    <property type="term" value="C:efflux pump complex"/>
    <property type="evidence" value="ECO:0007669"/>
    <property type="project" value="TreeGrafter"/>
</dbReference>
<feature type="domain" description="Multidrug resistance protein MdtA-like barrel-sandwich hybrid" evidence="5">
    <location>
        <begin position="48"/>
        <end position="164"/>
    </location>
</feature>
<feature type="domain" description="CusB-like beta-barrel" evidence="6">
    <location>
        <begin position="180"/>
        <end position="251"/>
    </location>
</feature>
<evidence type="ECO:0000259" key="5">
    <source>
        <dbReference type="Pfam" id="PF25917"/>
    </source>
</evidence>
<dbReference type="Pfam" id="PF25954">
    <property type="entry name" value="Beta-barrel_RND_2"/>
    <property type="match status" value="1"/>
</dbReference>
<dbReference type="Gene3D" id="2.40.50.100">
    <property type="match status" value="1"/>
</dbReference>
<evidence type="ECO:0000259" key="7">
    <source>
        <dbReference type="Pfam" id="PF25967"/>
    </source>
</evidence>
<dbReference type="Pfam" id="PF25917">
    <property type="entry name" value="BSH_RND"/>
    <property type="match status" value="1"/>
</dbReference>
<dbReference type="EMBL" id="BAEN01000070">
    <property type="protein sequence ID" value="GAC16422.1"/>
    <property type="molecule type" value="Genomic_DNA"/>
</dbReference>
<dbReference type="InterPro" id="IPR058627">
    <property type="entry name" value="MdtA-like_C"/>
</dbReference>
<protein>
    <submittedName>
        <fullName evidence="8">RND family efflux system membrane fusion protein</fullName>
    </submittedName>
</protein>
<dbReference type="PANTHER" id="PTHR30469:SF11">
    <property type="entry name" value="BLL4320 PROTEIN"/>
    <property type="match status" value="1"/>
</dbReference>
<evidence type="ECO:0000256" key="2">
    <source>
        <dbReference type="ARBA" id="ARBA00009477"/>
    </source>
</evidence>
<accession>K6YE37</accession>
<dbReference type="NCBIfam" id="TIGR01730">
    <property type="entry name" value="RND_mfp"/>
    <property type="match status" value="1"/>
</dbReference>
<dbReference type="Gene3D" id="2.40.30.170">
    <property type="match status" value="1"/>
</dbReference>
<comment type="caution">
    <text evidence="8">The sequence shown here is derived from an EMBL/GenBank/DDBJ whole genome shotgun (WGS) entry which is preliminary data.</text>
</comment>